<dbReference type="CDD" id="cd05992">
    <property type="entry name" value="PB1"/>
    <property type="match status" value="1"/>
</dbReference>
<dbReference type="PANTHER" id="PTHR15090:SF0">
    <property type="entry name" value="SEQUESTOSOME-1"/>
    <property type="match status" value="1"/>
</dbReference>
<dbReference type="GO" id="GO:0000423">
    <property type="term" value="P:mitophagy"/>
    <property type="evidence" value="ECO:0007669"/>
    <property type="project" value="TreeGrafter"/>
</dbReference>
<dbReference type="OrthoDB" id="2122982at2759"/>
<dbReference type="GO" id="GO:0035973">
    <property type="term" value="P:aggrephagy"/>
    <property type="evidence" value="ECO:0007669"/>
    <property type="project" value="TreeGrafter"/>
</dbReference>
<dbReference type="GO" id="GO:0007032">
    <property type="term" value="P:endosome organization"/>
    <property type="evidence" value="ECO:0007669"/>
    <property type="project" value="TreeGrafter"/>
</dbReference>
<feature type="domain" description="ZZ-type" evidence="7">
    <location>
        <begin position="118"/>
        <end position="168"/>
    </location>
</feature>
<evidence type="ECO:0000256" key="3">
    <source>
        <dbReference type="ARBA" id="ARBA00022833"/>
    </source>
</evidence>
<evidence type="ECO:0000256" key="5">
    <source>
        <dbReference type="SAM" id="MobiDB-lite"/>
    </source>
</evidence>
<dbReference type="InterPro" id="IPR015940">
    <property type="entry name" value="UBA"/>
</dbReference>
<dbReference type="InterPro" id="IPR052260">
    <property type="entry name" value="Autophagy_Rcpt_SigReg"/>
</dbReference>
<keyword evidence="1" id="KW-0479">Metal-binding</keyword>
<dbReference type="InterPro" id="IPR000433">
    <property type="entry name" value="Znf_ZZ"/>
</dbReference>
<accession>W2SWQ3</accession>
<keyword evidence="2 4" id="KW-0863">Zinc-finger</keyword>
<feature type="region of interest" description="Disordered" evidence="5">
    <location>
        <begin position="87"/>
        <end position="114"/>
    </location>
</feature>
<dbReference type="Gene3D" id="3.30.60.90">
    <property type="match status" value="1"/>
</dbReference>
<evidence type="ECO:0000259" key="6">
    <source>
        <dbReference type="PROSITE" id="PS50030"/>
    </source>
</evidence>
<dbReference type="SMART" id="SM00666">
    <property type="entry name" value="PB1"/>
    <property type="match status" value="1"/>
</dbReference>
<feature type="compositionally biased region" description="Basic and acidic residues" evidence="5">
    <location>
        <begin position="87"/>
        <end position="109"/>
    </location>
</feature>
<dbReference type="CDD" id="cd14270">
    <property type="entry name" value="UBA"/>
    <property type="match status" value="1"/>
</dbReference>
<sequence length="792" mass="90063">MEQISVKLSYNGAHRRFKIKGNNIESLFSDLMTNVAQLSAESSPFDIAWQDEDGDSIIISRPVELGEAIESRQNDLLRLHTIEKNTEKTTLKSENEADKSHVPEEKSQKDTGANDAVHGNVVCDLCDATIIGIRYKCILCVDYDLCQNCEKTGVHAHHGMVRIVDPMRTYVPWGARLRYTTQTGVHHRGHRSGDPHGVIHRFRMHEKREQLSEQVAKGMQYLTDIGQVVTSALANFGIDASYEVQVPEEKKEVKTEPKEEAHEEKKAEETEESKTTSNPPTAPKEDEPDTNNRTAEEKKVKFEGEENDKPPKLNVTKDFSNLQAAEEIFRDAVKKGSDNSNQSPAEEIFRYEKVQPPKASESRRMQDAEVRKERHTYPPFGVGARGSLGCSRSWRGSHLRNPFEYRDTRDFDCYDERRRLRDEEDRYDEQKRTGDAAKNGRDQRRWWSSPYNDWSSPARRNFRCDYDPFELHSHGFSAERRRSAENEEKAKGSGCNLFEEKNFTETKKPRKSPVSGEFCNRFDGRSDPFRRSTNGLGELIRRNKVCRPAEEGLKEAVKEAARRIYDDDNNCRCFVTRMGRSPLCPACCRKGVQKSGKSSQSSAEGERMPAEEVAVRYLTSFGIQSILNMYHLHRGSLLQATEQSEKKERSESMTKEDAKPEIFVPKASHDSYDRCYSTDSSGDSDFEALSYESIPDEVEKTRIKSAPQPSADQDVSAVVNSEVVVNQPSINTLYPTLNAEAQPVEAAHVSEDHSIASRLIDMGFSAEEVFRVVRMHGSNFERCIEEILAKEP</sequence>
<dbReference type="PANTHER" id="PTHR15090">
    <property type="entry name" value="SEQUESTOSOME 1-RELATED"/>
    <property type="match status" value="1"/>
</dbReference>
<dbReference type="KEGG" id="nai:NECAME_13138"/>
<protein>
    <submittedName>
        <fullName evidence="9">Zinc finger, ZZ type</fullName>
    </submittedName>
</protein>
<dbReference type="GO" id="GO:0044753">
    <property type="term" value="C:amphisome"/>
    <property type="evidence" value="ECO:0007669"/>
    <property type="project" value="TreeGrafter"/>
</dbReference>
<dbReference type="InterPro" id="IPR009060">
    <property type="entry name" value="UBA-like_sf"/>
</dbReference>
<keyword evidence="10" id="KW-1185">Reference proteome</keyword>
<dbReference type="EMBL" id="KI660379">
    <property type="protein sequence ID" value="ETN74194.1"/>
    <property type="molecule type" value="Genomic_DNA"/>
</dbReference>
<evidence type="ECO:0000256" key="4">
    <source>
        <dbReference type="PROSITE-ProRule" id="PRU00228"/>
    </source>
</evidence>
<feature type="compositionally biased region" description="Basic and acidic residues" evidence="5">
    <location>
        <begin position="347"/>
        <end position="376"/>
    </location>
</feature>
<feature type="compositionally biased region" description="Basic and acidic residues" evidence="5">
    <location>
        <begin position="294"/>
        <end position="311"/>
    </location>
</feature>
<dbReference type="PROSITE" id="PS50030">
    <property type="entry name" value="UBA"/>
    <property type="match status" value="1"/>
</dbReference>
<dbReference type="GO" id="GO:0008270">
    <property type="term" value="F:zinc ion binding"/>
    <property type="evidence" value="ECO:0007669"/>
    <property type="project" value="UniProtKB-KW"/>
</dbReference>
<feature type="region of interest" description="Disordered" evidence="5">
    <location>
        <begin position="423"/>
        <end position="442"/>
    </location>
</feature>
<evidence type="ECO:0000256" key="2">
    <source>
        <dbReference type="ARBA" id="ARBA00022771"/>
    </source>
</evidence>
<feature type="region of interest" description="Disordered" evidence="5">
    <location>
        <begin position="330"/>
        <end position="382"/>
    </location>
</feature>
<dbReference type="CDD" id="cd02340">
    <property type="entry name" value="ZZ_NBR1_like"/>
    <property type="match status" value="1"/>
</dbReference>
<dbReference type="InterPro" id="IPR043145">
    <property type="entry name" value="Znf_ZZ_sf"/>
</dbReference>
<dbReference type="InterPro" id="IPR053793">
    <property type="entry name" value="PB1-like"/>
</dbReference>
<keyword evidence="3" id="KW-0862">Zinc</keyword>
<evidence type="ECO:0000259" key="8">
    <source>
        <dbReference type="PROSITE" id="PS51745"/>
    </source>
</evidence>
<dbReference type="Pfam" id="PF00564">
    <property type="entry name" value="PB1"/>
    <property type="match status" value="1"/>
</dbReference>
<feature type="domain" description="PB1" evidence="8">
    <location>
        <begin position="3"/>
        <end position="84"/>
    </location>
</feature>
<feature type="compositionally biased region" description="Basic and acidic residues" evidence="5">
    <location>
        <begin position="247"/>
        <end position="274"/>
    </location>
</feature>
<dbReference type="STRING" id="51031.W2SWQ3"/>
<dbReference type="GO" id="GO:0070530">
    <property type="term" value="F:K63-linked polyubiquitin modification-dependent protein binding"/>
    <property type="evidence" value="ECO:0007669"/>
    <property type="project" value="TreeGrafter"/>
</dbReference>
<dbReference type="InterPro" id="IPR000270">
    <property type="entry name" value="PB1_dom"/>
</dbReference>
<name>W2SWQ3_NECAM</name>
<dbReference type="GO" id="GO:0005080">
    <property type="term" value="F:protein kinase C binding"/>
    <property type="evidence" value="ECO:0007669"/>
    <property type="project" value="TreeGrafter"/>
</dbReference>
<dbReference type="OMA" id="HGMIRIV"/>
<dbReference type="SUPFAM" id="SSF57850">
    <property type="entry name" value="RING/U-box"/>
    <property type="match status" value="1"/>
</dbReference>
<evidence type="ECO:0000256" key="1">
    <source>
        <dbReference type="ARBA" id="ARBA00022723"/>
    </source>
</evidence>
<dbReference type="SUPFAM" id="SSF54277">
    <property type="entry name" value="CAD &amp; PB1 domains"/>
    <property type="match status" value="1"/>
</dbReference>
<dbReference type="SUPFAM" id="SSF46934">
    <property type="entry name" value="UBA-like"/>
    <property type="match status" value="1"/>
</dbReference>
<dbReference type="AlphaFoldDB" id="W2SWQ3"/>
<evidence type="ECO:0000259" key="7">
    <source>
        <dbReference type="PROSITE" id="PS50135"/>
    </source>
</evidence>
<feature type="region of interest" description="Disordered" evidence="5">
    <location>
        <begin position="641"/>
        <end position="664"/>
    </location>
</feature>
<evidence type="ECO:0000313" key="10">
    <source>
        <dbReference type="Proteomes" id="UP000053676"/>
    </source>
</evidence>
<feature type="region of interest" description="Disordered" evidence="5">
    <location>
        <begin position="246"/>
        <end position="315"/>
    </location>
</feature>
<dbReference type="PROSITE" id="PS01357">
    <property type="entry name" value="ZF_ZZ_1"/>
    <property type="match status" value="1"/>
</dbReference>
<evidence type="ECO:0000313" key="9">
    <source>
        <dbReference type="EMBL" id="ETN74194.1"/>
    </source>
</evidence>
<gene>
    <name evidence="9" type="ORF">NECAME_13138</name>
</gene>
<dbReference type="Proteomes" id="UP000053676">
    <property type="component" value="Unassembled WGS sequence"/>
</dbReference>
<dbReference type="Pfam" id="PF00569">
    <property type="entry name" value="ZZ"/>
    <property type="match status" value="1"/>
</dbReference>
<dbReference type="PROSITE" id="PS50135">
    <property type="entry name" value="ZF_ZZ_2"/>
    <property type="match status" value="1"/>
</dbReference>
<dbReference type="SMART" id="SM00291">
    <property type="entry name" value="ZnF_ZZ"/>
    <property type="match status" value="1"/>
</dbReference>
<dbReference type="GO" id="GO:0016235">
    <property type="term" value="C:aggresome"/>
    <property type="evidence" value="ECO:0007669"/>
    <property type="project" value="TreeGrafter"/>
</dbReference>
<organism evidence="9 10">
    <name type="scientific">Necator americanus</name>
    <name type="common">Human hookworm</name>
    <dbReference type="NCBI Taxonomy" id="51031"/>
    <lineage>
        <taxon>Eukaryota</taxon>
        <taxon>Metazoa</taxon>
        <taxon>Ecdysozoa</taxon>
        <taxon>Nematoda</taxon>
        <taxon>Chromadorea</taxon>
        <taxon>Rhabditida</taxon>
        <taxon>Rhabditina</taxon>
        <taxon>Rhabditomorpha</taxon>
        <taxon>Strongyloidea</taxon>
        <taxon>Ancylostomatidae</taxon>
        <taxon>Bunostominae</taxon>
        <taxon>Necator</taxon>
    </lineage>
</organism>
<feature type="compositionally biased region" description="Basic and acidic residues" evidence="5">
    <location>
        <begin position="643"/>
        <end position="660"/>
    </location>
</feature>
<dbReference type="PROSITE" id="PS51745">
    <property type="entry name" value="PB1"/>
    <property type="match status" value="1"/>
</dbReference>
<feature type="domain" description="UBA" evidence="6">
    <location>
        <begin position="750"/>
        <end position="790"/>
    </location>
</feature>
<dbReference type="Gene3D" id="3.10.20.90">
    <property type="entry name" value="Phosphatidylinositol 3-kinase Catalytic Subunit, Chain A, domain 1"/>
    <property type="match status" value="1"/>
</dbReference>
<reference evidence="10" key="1">
    <citation type="journal article" date="2014" name="Nat. Genet.">
        <title>Genome of the human hookworm Necator americanus.</title>
        <authorList>
            <person name="Tang Y.T."/>
            <person name="Gao X."/>
            <person name="Rosa B.A."/>
            <person name="Abubucker S."/>
            <person name="Hallsworth-Pepin K."/>
            <person name="Martin J."/>
            <person name="Tyagi R."/>
            <person name="Heizer E."/>
            <person name="Zhang X."/>
            <person name="Bhonagiri-Palsikar V."/>
            <person name="Minx P."/>
            <person name="Warren W.C."/>
            <person name="Wang Q."/>
            <person name="Zhan B."/>
            <person name="Hotez P.J."/>
            <person name="Sternberg P.W."/>
            <person name="Dougall A."/>
            <person name="Gaze S.T."/>
            <person name="Mulvenna J."/>
            <person name="Sotillo J."/>
            <person name="Ranganathan S."/>
            <person name="Rabelo E.M."/>
            <person name="Wilson R.K."/>
            <person name="Felgner P.L."/>
            <person name="Bethony J."/>
            <person name="Hawdon J.M."/>
            <person name="Gasser R.B."/>
            <person name="Loukas A."/>
            <person name="Mitreva M."/>
        </authorList>
    </citation>
    <scope>NUCLEOTIDE SEQUENCE [LARGE SCALE GENOMIC DNA]</scope>
</reference>
<proteinExistence type="predicted"/>